<feature type="compositionally biased region" description="Basic and acidic residues" evidence="2">
    <location>
        <begin position="156"/>
        <end position="186"/>
    </location>
</feature>
<feature type="region of interest" description="Disordered" evidence="2">
    <location>
        <begin position="301"/>
        <end position="325"/>
    </location>
</feature>
<reference evidence="5" key="1">
    <citation type="submission" date="2011-03" db="EMBL/GenBank/DDBJ databases">
        <title>The genome sequence of Vavraia culicis strain floridensis.</title>
        <authorList>
            <consortium name="The Broad Institute Genome Sequencing Platform"/>
            <person name="Cuomo C."/>
            <person name="Becnel J."/>
            <person name="Sanscrainte N."/>
            <person name="Young S.K."/>
            <person name="Zeng Q."/>
            <person name="Gargeya S."/>
            <person name="Fitzgerald M."/>
            <person name="Haas B."/>
            <person name="Abouelleil A."/>
            <person name="Alvarado L."/>
            <person name="Arachchi H.M."/>
            <person name="Berlin A."/>
            <person name="Chapman S.B."/>
            <person name="Gearin G."/>
            <person name="Goldberg J."/>
            <person name="Griggs A."/>
            <person name="Gujja S."/>
            <person name="Hansen M."/>
            <person name="Heiman D."/>
            <person name="Howarth C."/>
            <person name="Larimer J."/>
            <person name="Lui A."/>
            <person name="MacDonald P.J.P."/>
            <person name="McCowen C."/>
            <person name="Montmayeur A."/>
            <person name="Murphy C."/>
            <person name="Neiman D."/>
            <person name="Pearson M."/>
            <person name="Priest M."/>
            <person name="Roberts A."/>
            <person name="Saif S."/>
            <person name="Shea T."/>
            <person name="Sisk P."/>
            <person name="Stolte C."/>
            <person name="Sykes S."/>
            <person name="Wortman J."/>
            <person name="Nusbaum C."/>
            <person name="Birren B."/>
        </authorList>
    </citation>
    <scope>NUCLEOTIDE SEQUENCE [LARGE SCALE GENOMIC DNA]</scope>
    <source>
        <strain evidence="5">floridensis</strain>
    </source>
</reference>
<dbReference type="HOGENOM" id="CLU_696762_0_0_1"/>
<feature type="region of interest" description="Disordered" evidence="2">
    <location>
        <begin position="39"/>
        <end position="204"/>
    </location>
</feature>
<keyword evidence="5" id="KW-1185">Reference proteome</keyword>
<feature type="compositionally biased region" description="Basic and acidic residues" evidence="2">
    <location>
        <begin position="42"/>
        <end position="64"/>
    </location>
</feature>
<dbReference type="GeneID" id="19879107"/>
<feature type="region of interest" description="Disordered" evidence="2">
    <location>
        <begin position="356"/>
        <end position="385"/>
    </location>
</feature>
<feature type="compositionally biased region" description="Basic and acidic residues" evidence="2">
    <location>
        <begin position="84"/>
        <end position="106"/>
    </location>
</feature>
<sequence>MKACKFYLSGECRYKNCKFYHPPPDEIEKYKAMEEYGAGYRGNDRKEYRQDRIDYRQDRSDRADGYGNGHRSSRAEYRQGGYNEDYRSDKRTEYGENDRPNYRQDSRTGYNSRSDYKAESEYGGGDRPNYRQDSRTGYNSRSDYKAESEYGGGDRPNYRQDSRTGYKKEYHYDRRDDNRVARREYTHQPSTNRSAHSKPFKKRSSLYDPPRWIFSSYPSTTNLISASPDELRYRYMQLTPQEYLNEYREAFMHNYEVLGVLMGDLGDVESTSKRWVDLRKCVDVFDGSEIVFGTGEGDIRGRSGTHADTNTYSEPTGKHGMSGADRCNTTSNYRTAPYSSAGGYGVHSSTVHTPFPTDAPAPTVFGPPLHNEQRARDAANEGARTPKYAFGNIPYL</sequence>
<organism evidence="4 5">
    <name type="scientific">Vavraia culicis (isolate floridensis)</name>
    <name type="common">Microsporidian parasite</name>
    <dbReference type="NCBI Taxonomy" id="948595"/>
    <lineage>
        <taxon>Eukaryota</taxon>
        <taxon>Fungi</taxon>
        <taxon>Fungi incertae sedis</taxon>
        <taxon>Microsporidia</taxon>
        <taxon>Pleistophoridae</taxon>
        <taxon>Vavraia</taxon>
    </lineage>
</organism>
<dbReference type="Proteomes" id="UP000011081">
    <property type="component" value="Unassembled WGS sequence"/>
</dbReference>
<dbReference type="GO" id="GO:0008270">
    <property type="term" value="F:zinc ion binding"/>
    <property type="evidence" value="ECO:0007669"/>
    <property type="project" value="UniProtKB-KW"/>
</dbReference>
<dbReference type="OrthoDB" id="10637286at2759"/>
<keyword evidence="1" id="KW-0862">Zinc</keyword>
<name>L2GVG5_VAVCU</name>
<dbReference type="EMBL" id="GL877420">
    <property type="protein sequence ID" value="ELA47342.1"/>
    <property type="molecule type" value="Genomic_DNA"/>
</dbReference>
<dbReference type="VEuPathDB" id="MicrosporidiaDB:VCUG_01226"/>
<dbReference type="Gene3D" id="3.30.1370.210">
    <property type="match status" value="1"/>
</dbReference>
<dbReference type="AlphaFoldDB" id="L2GVG5"/>
<evidence type="ECO:0000313" key="5">
    <source>
        <dbReference type="Proteomes" id="UP000011081"/>
    </source>
</evidence>
<accession>L2GVG5</accession>
<evidence type="ECO:0000256" key="2">
    <source>
        <dbReference type="SAM" id="MobiDB-lite"/>
    </source>
</evidence>
<keyword evidence="1" id="KW-0479">Metal-binding</keyword>
<evidence type="ECO:0000313" key="4">
    <source>
        <dbReference type="EMBL" id="ELA47342.1"/>
    </source>
</evidence>
<protein>
    <recommendedName>
        <fullName evidence="3">C3H1-type domain-containing protein</fullName>
    </recommendedName>
</protein>
<feature type="zinc finger region" description="C3H1-type" evidence="1">
    <location>
        <begin position="1"/>
        <end position="24"/>
    </location>
</feature>
<keyword evidence="1" id="KW-0863">Zinc-finger</keyword>
<dbReference type="RefSeq" id="XP_008074244.1">
    <property type="nucleotide sequence ID" value="XM_008076053.1"/>
</dbReference>
<evidence type="ECO:0000259" key="3">
    <source>
        <dbReference type="PROSITE" id="PS50103"/>
    </source>
</evidence>
<dbReference type="InParanoid" id="L2GVG5"/>
<dbReference type="InterPro" id="IPR000571">
    <property type="entry name" value="Znf_CCCH"/>
</dbReference>
<gene>
    <name evidence="4" type="ORF">VCUG_01226</name>
</gene>
<feature type="domain" description="C3H1-type" evidence="3">
    <location>
        <begin position="1"/>
        <end position="24"/>
    </location>
</feature>
<evidence type="ECO:0000256" key="1">
    <source>
        <dbReference type="PROSITE-ProRule" id="PRU00723"/>
    </source>
</evidence>
<feature type="compositionally biased region" description="Basic residues" evidence="2">
    <location>
        <begin position="195"/>
        <end position="204"/>
    </location>
</feature>
<proteinExistence type="predicted"/>
<dbReference type="PROSITE" id="PS50103">
    <property type="entry name" value="ZF_C3H1"/>
    <property type="match status" value="1"/>
</dbReference>